<evidence type="ECO:0000313" key="3">
    <source>
        <dbReference type="Proteomes" id="UP001178507"/>
    </source>
</evidence>
<dbReference type="Proteomes" id="UP001178507">
    <property type="component" value="Unassembled WGS sequence"/>
</dbReference>
<proteinExistence type="predicted"/>
<evidence type="ECO:0000256" key="1">
    <source>
        <dbReference type="SAM" id="MobiDB-lite"/>
    </source>
</evidence>
<dbReference type="EMBL" id="CAUJNA010003852">
    <property type="protein sequence ID" value="CAJ1411016.1"/>
    <property type="molecule type" value="Genomic_DNA"/>
</dbReference>
<evidence type="ECO:0000313" key="2">
    <source>
        <dbReference type="EMBL" id="CAJ1411016.1"/>
    </source>
</evidence>
<reference evidence="2" key="1">
    <citation type="submission" date="2023-08" db="EMBL/GenBank/DDBJ databases">
        <authorList>
            <person name="Chen Y."/>
            <person name="Shah S."/>
            <person name="Dougan E. K."/>
            <person name="Thang M."/>
            <person name="Chan C."/>
        </authorList>
    </citation>
    <scope>NUCLEOTIDE SEQUENCE</scope>
</reference>
<gene>
    <name evidence="2" type="ORF">EVOR1521_LOCUS31705</name>
</gene>
<dbReference type="AlphaFoldDB" id="A0AA36JTE7"/>
<comment type="caution">
    <text evidence="2">The sequence shown here is derived from an EMBL/GenBank/DDBJ whole genome shotgun (WGS) entry which is preliminary data.</text>
</comment>
<protein>
    <submittedName>
        <fullName evidence="2">Uncharacterized protein</fullName>
    </submittedName>
</protein>
<keyword evidence="3" id="KW-1185">Reference proteome</keyword>
<organism evidence="2 3">
    <name type="scientific">Effrenium voratum</name>
    <dbReference type="NCBI Taxonomy" id="2562239"/>
    <lineage>
        <taxon>Eukaryota</taxon>
        <taxon>Sar</taxon>
        <taxon>Alveolata</taxon>
        <taxon>Dinophyceae</taxon>
        <taxon>Suessiales</taxon>
        <taxon>Symbiodiniaceae</taxon>
        <taxon>Effrenium</taxon>
    </lineage>
</organism>
<accession>A0AA36JTE7</accession>
<name>A0AA36JTE7_9DINO</name>
<feature type="region of interest" description="Disordered" evidence="1">
    <location>
        <begin position="1"/>
        <end position="23"/>
    </location>
</feature>
<sequence>MQDTKVGNEQFSNGNQDTWSSEATCPSGYVAVMPARIWGENEQQSSQDDWTLNRIGSDGSDNGQTRSCPTGTYVTKIDVCAEGKWDEMYSIRCSDGSTVKITDGSAKNGDCFFNRRRDSRRRDDRGRRRSTNFDNLAGVRRVNGEHQKNADKVCFENSPGSATFNCKGNTDTDDFDFTCGSRGLISGWREQHRRRSVSFRCRTVKTVIKAFTCSSNGCKVRCANDRCKVRPYCLKASSSVVGAGSTASSSGGGQYTGWSTCPSDMKATGLQYMELQGSVADAYATSLRNVVCEQNRCKARAASTGLTIKAACVRDAHITHGTATSGSPYSWSPYSTCPSGYNVVGVAGVDMSNQQDYIRILECNDGGCRIYCVGTGTCTVKASCLSARTKAQARCTAAHKNLLVQYSDGGSASNSCPSSHAAVACLCKSSELGKCPDTPPSSCSNVDFGRRRGSGRLTRLCTQGNGQVQVSLGSTSAAAVDYGKSYTMQSVKLTALESGKVPLKFKETGGQYTTVWLKDVSISDLVTSASDQSLMIDANNDCSGSRWEIELDASEQGTPYTVTITYGDSRKEIDTTGCMVGTEGQVVDASSTQKVVPKGQFKSVKKSIFVRGSGGKGRLQFSGELASGCTGINKIYISKEDSVFWATCGTPFSKGWELLQSQQAIGNAQLVYRSRKNAGLACVQPMTGKMVDCAPESDIQQHIHQVFSLDYLAPLVAKWTQLASGQNLQPGSCVHARNKYLPNLNIGQDLVGCGSGQVLSSYSFRQDSSCNHADYYRYFYGCETIVPVGSTGACSQKATRCIAHTSSSPHLWELDRHDVGADCEAGTLMTRFAYKSCQGEDGAGYQYTYTCCSAQGIGECQEIETEWGEVGHLSDLSALGHHRLECPRDTGLKRFLLEAQVPEVAAGEPLQGEVRYNFICCALPLAPPVSVRTGPLLEDDAKQLSQNLG</sequence>